<keyword evidence="3" id="KW-1185">Reference proteome</keyword>
<proteinExistence type="inferred from homology"/>
<evidence type="ECO:0000256" key="1">
    <source>
        <dbReference type="ARBA" id="ARBA00005367"/>
    </source>
</evidence>
<dbReference type="AlphaFoldDB" id="A0A0S2JY65"/>
<name>A0A0S2JY65_9GAMM</name>
<dbReference type="PATRIC" id="fig|161398.10.peg.219"/>
<protein>
    <submittedName>
        <fullName evidence="2">Uncharacterized protein</fullName>
    </submittedName>
</protein>
<reference evidence="3" key="1">
    <citation type="submission" date="2015-11" db="EMBL/GenBank/DDBJ databases">
        <authorList>
            <person name="Kim K.M."/>
        </authorList>
    </citation>
    <scope>NUCLEOTIDE SEQUENCE [LARGE SCALE GENOMIC DNA]</scope>
    <source>
        <strain evidence="3">KCTC 12086</strain>
    </source>
</reference>
<sequence>MKENMEYQFIRDPISGFRVKISDEQALIGRWFNEELVHNEVKDLLAQCRRIKSLNTPLVRLGKEVRFKLCEQEALFEAHSLFHNNDDLAQYQDDALELDEHGLMAVCGFEDFVELLEAWNDFIGRGR</sequence>
<dbReference type="EMBL" id="CP013187">
    <property type="protein sequence ID" value="ALO40739.1"/>
    <property type="molecule type" value="Genomic_DNA"/>
</dbReference>
<evidence type="ECO:0000313" key="3">
    <source>
        <dbReference type="Proteomes" id="UP000061457"/>
    </source>
</evidence>
<organism evidence="2 3">
    <name type="scientific">Pseudoalteromonas phenolica</name>
    <dbReference type="NCBI Taxonomy" id="161398"/>
    <lineage>
        <taxon>Bacteria</taxon>
        <taxon>Pseudomonadati</taxon>
        <taxon>Pseudomonadota</taxon>
        <taxon>Gammaproteobacteria</taxon>
        <taxon>Alteromonadales</taxon>
        <taxon>Pseudoalteromonadaceae</taxon>
        <taxon>Pseudoalteromonas</taxon>
    </lineage>
</organism>
<comment type="similarity">
    <text evidence="1">Belongs to the UPF0231 family.</text>
</comment>
<dbReference type="STRING" id="161398.PP2015_212"/>
<dbReference type="Pfam" id="PF06062">
    <property type="entry name" value="UPF0231"/>
    <property type="match status" value="1"/>
</dbReference>
<dbReference type="Proteomes" id="UP000061457">
    <property type="component" value="Chromosome I"/>
</dbReference>
<evidence type="ECO:0000313" key="2">
    <source>
        <dbReference type="EMBL" id="ALO40739.1"/>
    </source>
</evidence>
<dbReference type="InterPro" id="IPR008249">
    <property type="entry name" value="UPF0231"/>
</dbReference>
<gene>
    <name evidence="2" type="ORF">PP2015_212</name>
</gene>
<dbReference type="KEGG" id="pphe:PP2015_212"/>
<accession>A0A0S2JY65</accession>